<dbReference type="HOGENOM" id="CLU_047249_1_0_9"/>
<evidence type="ECO:0000256" key="6">
    <source>
        <dbReference type="PIRNR" id="PIRNR001123"/>
    </source>
</evidence>
<evidence type="ECO:0000256" key="2">
    <source>
        <dbReference type="ARBA" id="ARBA00022438"/>
    </source>
</evidence>
<dbReference type="GO" id="GO:0008810">
    <property type="term" value="F:cellulase activity"/>
    <property type="evidence" value="ECO:0007669"/>
    <property type="project" value="UniProtKB-EC"/>
</dbReference>
<feature type="binding site" evidence="8">
    <location>
        <position position="114"/>
    </location>
    <ligand>
        <name>Zn(2+)</name>
        <dbReference type="ChEBI" id="CHEBI:29105"/>
        <label>1</label>
    </ligand>
</feature>
<dbReference type="KEGG" id="tmr:Tmar_1690"/>
<evidence type="ECO:0000256" key="3">
    <source>
        <dbReference type="ARBA" id="ARBA00022670"/>
    </source>
</evidence>
<dbReference type="RefSeq" id="WP_013496100.1">
    <property type="nucleotide sequence ID" value="NC_014831.1"/>
</dbReference>
<dbReference type="Gene3D" id="3.40.630.10">
    <property type="entry name" value="Zn peptidases"/>
    <property type="match status" value="1"/>
</dbReference>
<dbReference type="GO" id="GO:0004177">
    <property type="term" value="F:aminopeptidase activity"/>
    <property type="evidence" value="ECO:0007669"/>
    <property type="project" value="UniProtKB-UniRule"/>
</dbReference>
<dbReference type="EC" id="3.2.1.4" evidence="10"/>
<feature type="region of interest" description="Disordered" evidence="9">
    <location>
        <begin position="76"/>
        <end position="102"/>
    </location>
</feature>
<dbReference type="EMBL" id="CP002344">
    <property type="protein sequence ID" value="ADU51799.1"/>
    <property type="molecule type" value="Genomic_DNA"/>
</dbReference>
<reference evidence="10 11" key="1">
    <citation type="journal article" date="2010" name="Stand. Genomic Sci.">
        <title>Complete genome sequence of Thermaerobacter marianensis type strain (7p75a).</title>
        <authorList>
            <person name="Han C."/>
            <person name="Gu W."/>
            <person name="Zhang X."/>
            <person name="Lapidus A."/>
            <person name="Nolan M."/>
            <person name="Copeland A."/>
            <person name="Lucas S."/>
            <person name="Del Rio T.G."/>
            <person name="Tice H."/>
            <person name="Cheng J.F."/>
            <person name="Tapia R."/>
            <person name="Goodwin L."/>
            <person name="Pitluck S."/>
            <person name="Pagani I."/>
            <person name="Ivanova N."/>
            <person name="Mavromatis K."/>
            <person name="Mikhailova N."/>
            <person name="Pati A."/>
            <person name="Chen A."/>
            <person name="Palaniappan K."/>
            <person name="Land M."/>
            <person name="Hauser L."/>
            <person name="Chang Y.J."/>
            <person name="Jeffries C.D."/>
            <person name="Schneider S."/>
            <person name="Rohde M."/>
            <person name="Goker M."/>
            <person name="Pukall R."/>
            <person name="Woyke T."/>
            <person name="Bristow J."/>
            <person name="Eisen J.A."/>
            <person name="Markowitz V."/>
            <person name="Hugenholtz P."/>
            <person name="Kyrpides N.C."/>
            <person name="Klenk H.P."/>
            <person name="Detter J.C."/>
        </authorList>
    </citation>
    <scope>NUCLEOTIDE SEQUENCE [LARGE SCALE GENOMIC DNA]</scope>
    <source>
        <strain evidence="11">ATCC 700841 / DSM 12885 / JCM 10246 / 7p75a</strain>
    </source>
</reference>
<dbReference type="STRING" id="644966.Tmar_1690"/>
<feature type="active site" description="Proton acceptor" evidence="7">
    <location>
        <position position="246"/>
    </location>
</feature>
<feature type="compositionally biased region" description="Gly residues" evidence="9">
    <location>
        <begin position="93"/>
        <end position="102"/>
    </location>
</feature>
<gene>
    <name evidence="10" type="ordered locus">Tmar_1690</name>
</gene>
<evidence type="ECO:0000256" key="4">
    <source>
        <dbReference type="ARBA" id="ARBA00022723"/>
    </source>
</evidence>
<comment type="similarity">
    <text evidence="1 6">Belongs to the peptidase M42 family.</text>
</comment>
<evidence type="ECO:0000256" key="1">
    <source>
        <dbReference type="ARBA" id="ARBA00006272"/>
    </source>
</evidence>
<dbReference type="Proteomes" id="UP000008915">
    <property type="component" value="Chromosome"/>
</dbReference>
<feature type="binding site" evidence="8">
    <location>
        <position position="269"/>
    </location>
    <ligand>
        <name>Zn(2+)</name>
        <dbReference type="ChEBI" id="CHEBI:29105"/>
        <label>1</label>
    </ligand>
</feature>
<evidence type="ECO:0000313" key="10">
    <source>
        <dbReference type="EMBL" id="ADU51799.1"/>
    </source>
</evidence>
<keyword evidence="11" id="KW-1185">Reference proteome</keyword>
<dbReference type="SUPFAM" id="SSF53187">
    <property type="entry name" value="Zn-dependent exopeptidases"/>
    <property type="match status" value="1"/>
</dbReference>
<dbReference type="Gene3D" id="2.40.30.40">
    <property type="entry name" value="Peptidase M42, domain 2"/>
    <property type="match status" value="1"/>
</dbReference>
<keyword evidence="3" id="KW-0645">Protease</keyword>
<dbReference type="InterPro" id="IPR051464">
    <property type="entry name" value="Peptidase_M42_aminopept"/>
</dbReference>
<sequence length="385" mass="40284">MATPAEQAGGQPGVPAGGQAGGESRLIGFLRDLTQTYGPSGREDAVREYIRARIEPWADEVRVDALGNLIARRAPRGTGADAAGPGTPAAAGSAGGAEGPGGRGAGRRIMIAAHMDEIAVIATHIDDKGFIRVEPVGGQDPMVLLGQRVEFAGGVVGVVGSEKLDDARDLKMGKLFVDIGATSGDDARRRVRVGDMAVFHRPLERAGDRLIAKALDDRSGCAVVMEAMARLEASPHEIFFVFTVQEEVGLRGARTAAYGVEPDVAVAVDITLAGDTPEPQHRVAVELGKGPAIKVKDNSQIAHPLVRRWMEGAAEAEGIPYQLEVLPFGGTDAGAMQLARAGVPAGTLSIPVRYGHTPGEMADVRDLENAVRLLVAMLSRPLPEA</sequence>
<evidence type="ECO:0000313" key="11">
    <source>
        <dbReference type="Proteomes" id="UP000008915"/>
    </source>
</evidence>
<feature type="compositionally biased region" description="Low complexity" evidence="9">
    <location>
        <begin position="76"/>
        <end position="92"/>
    </location>
</feature>
<accession>E6SHK4</accession>
<dbReference type="Pfam" id="PF05343">
    <property type="entry name" value="Peptidase_M42"/>
    <property type="match status" value="1"/>
</dbReference>
<dbReference type="PANTHER" id="PTHR32481:SF0">
    <property type="entry name" value="AMINOPEPTIDASE YPDE-RELATED"/>
    <property type="match status" value="1"/>
</dbReference>
<keyword evidence="10" id="KW-0326">Glycosidase</keyword>
<name>E6SHK4_THEM7</name>
<dbReference type="GO" id="GO:0046872">
    <property type="term" value="F:metal ion binding"/>
    <property type="evidence" value="ECO:0007669"/>
    <property type="project" value="UniProtKB-UniRule"/>
</dbReference>
<keyword evidence="2" id="KW-0031">Aminopeptidase</keyword>
<dbReference type="OrthoDB" id="9772053at2"/>
<comment type="cofactor">
    <cofactor evidence="8">
        <name>a divalent metal cation</name>
        <dbReference type="ChEBI" id="CHEBI:60240"/>
    </cofactor>
    <text evidence="8">Binds 2 divalent metal cations per subunit.</text>
</comment>
<dbReference type="InterPro" id="IPR008007">
    <property type="entry name" value="Peptidase_M42"/>
</dbReference>
<dbReference type="SUPFAM" id="SSF101821">
    <property type="entry name" value="Aminopeptidase/glucanase lid domain"/>
    <property type="match status" value="1"/>
</dbReference>
<reference evidence="11" key="2">
    <citation type="journal article" date="2010" name="Stand. Genomic Sci.">
        <title>Complete genome sequence of Thermaerobacter marianensis type strain (7p75aT).</title>
        <authorList>
            <person name="Han C."/>
            <person name="Gu W."/>
            <person name="Zhang X."/>
            <person name="Lapidus A."/>
            <person name="Nolan M."/>
            <person name="Copeland A."/>
            <person name="Lucas S."/>
            <person name="Glavina Del Rio T."/>
            <person name="Tice H."/>
            <person name="Cheng J."/>
            <person name="Tapia R."/>
            <person name="Goodwin L."/>
            <person name="Pitluck S."/>
            <person name="Pagani I."/>
            <person name="Ivanova N."/>
            <person name="Mavromatis K."/>
            <person name="Mikhailova N."/>
            <person name="Pati A."/>
            <person name="Chen A."/>
            <person name="Palaniappan K."/>
            <person name="Land M."/>
            <person name="Hauser L."/>
            <person name="Chang Y."/>
            <person name="Jeffries C."/>
            <person name="Schneider S."/>
            <person name="Rohde M."/>
            <person name="Goker M."/>
            <person name="Pukall R."/>
            <person name="Woyke T."/>
            <person name="Bristow J."/>
            <person name="Eisen J."/>
            <person name="Markowitz V."/>
            <person name="Hugenholtz P."/>
            <person name="Kyrpides N."/>
            <person name="Klenk H."/>
            <person name="Detter J."/>
        </authorList>
    </citation>
    <scope>NUCLEOTIDE SEQUENCE [LARGE SCALE GENOMIC DNA]</scope>
    <source>
        <strain evidence="11">ATCC 700841 / DSM 12885 / JCM 10246 / 7p75a</strain>
    </source>
</reference>
<feature type="binding site" evidence="8">
    <location>
        <position position="247"/>
    </location>
    <ligand>
        <name>Zn(2+)</name>
        <dbReference type="ChEBI" id="CHEBI:29105"/>
        <label>2</label>
    </ligand>
</feature>
<dbReference type="PANTHER" id="PTHR32481">
    <property type="entry name" value="AMINOPEPTIDASE"/>
    <property type="match status" value="1"/>
</dbReference>
<feature type="binding site" evidence="8">
    <location>
        <position position="216"/>
    </location>
    <ligand>
        <name>Zn(2+)</name>
        <dbReference type="ChEBI" id="CHEBI:29105"/>
        <label>1</label>
    </ligand>
</feature>
<feature type="binding site" evidence="8">
    <location>
        <position position="356"/>
    </location>
    <ligand>
        <name>Zn(2+)</name>
        <dbReference type="ChEBI" id="CHEBI:29105"/>
        <label>2</label>
    </ligand>
</feature>
<keyword evidence="4 8" id="KW-0479">Metal-binding</keyword>
<dbReference type="CDD" id="cd05656">
    <property type="entry name" value="M42_Frv"/>
    <property type="match status" value="1"/>
</dbReference>
<keyword evidence="5 10" id="KW-0378">Hydrolase</keyword>
<dbReference type="PIRSF" id="PIRSF001123">
    <property type="entry name" value="PepA_GA"/>
    <property type="match status" value="1"/>
</dbReference>
<evidence type="ECO:0000256" key="9">
    <source>
        <dbReference type="SAM" id="MobiDB-lite"/>
    </source>
</evidence>
<dbReference type="GO" id="GO:0006508">
    <property type="term" value="P:proteolysis"/>
    <property type="evidence" value="ECO:0007669"/>
    <property type="project" value="UniProtKB-KW"/>
</dbReference>
<dbReference type="InterPro" id="IPR023367">
    <property type="entry name" value="Peptidase_M42_dom2"/>
</dbReference>
<protein>
    <submittedName>
        <fullName evidence="10">Peptidase M42 family protein</fullName>
        <ecNumber evidence="10">3.2.1.4</ecNumber>
    </submittedName>
</protein>
<dbReference type="eggNOG" id="COG1363">
    <property type="taxonomic scope" value="Bacteria"/>
</dbReference>
<evidence type="ECO:0000256" key="5">
    <source>
        <dbReference type="ARBA" id="ARBA00022801"/>
    </source>
</evidence>
<feature type="compositionally biased region" description="Gly residues" evidence="9">
    <location>
        <begin position="10"/>
        <end position="21"/>
    </location>
</feature>
<evidence type="ECO:0000256" key="7">
    <source>
        <dbReference type="PIRSR" id="PIRSR001123-1"/>
    </source>
</evidence>
<feature type="binding site" evidence="8">
    <location>
        <position position="216"/>
    </location>
    <ligand>
        <name>Zn(2+)</name>
        <dbReference type="ChEBI" id="CHEBI:29105"/>
        <label>2</label>
    </ligand>
</feature>
<feature type="region of interest" description="Disordered" evidence="9">
    <location>
        <begin position="1"/>
        <end position="25"/>
    </location>
</feature>
<proteinExistence type="inferred from homology"/>
<organism evidence="10 11">
    <name type="scientific">Thermaerobacter marianensis (strain ATCC 700841 / DSM 12885 / JCM 10246 / 7p75a)</name>
    <dbReference type="NCBI Taxonomy" id="644966"/>
    <lineage>
        <taxon>Bacteria</taxon>
        <taxon>Bacillati</taxon>
        <taxon>Bacillota</taxon>
        <taxon>Clostridia</taxon>
        <taxon>Eubacteriales</taxon>
        <taxon>Clostridiales Family XVII. Incertae Sedis</taxon>
        <taxon>Thermaerobacter</taxon>
    </lineage>
</organism>
<evidence type="ECO:0000256" key="8">
    <source>
        <dbReference type="PIRSR" id="PIRSR001123-2"/>
    </source>
</evidence>
<dbReference type="AlphaFoldDB" id="E6SHK4"/>